<dbReference type="EMBL" id="PGTZ01000002">
    <property type="protein sequence ID" value="PJI95232.1"/>
    <property type="molecule type" value="Genomic_DNA"/>
</dbReference>
<proteinExistence type="predicted"/>
<dbReference type="RefSeq" id="WP_157803640.1">
    <property type="nucleotide sequence ID" value="NZ_PGTZ01000002.1"/>
</dbReference>
<keyword evidence="2" id="KW-1185">Reference proteome</keyword>
<accession>A0A2M8WWC9</accession>
<dbReference type="Proteomes" id="UP000231586">
    <property type="component" value="Unassembled WGS sequence"/>
</dbReference>
<comment type="caution">
    <text evidence="1">The sequence shown here is derived from an EMBL/GenBank/DDBJ whole genome shotgun (WGS) entry which is preliminary data.</text>
</comment>
<organism evidence="1 2">
    <name type="scientific">Luteimicrobium subarcticum</name>
    <dbReference type="NCBI Taxonomy" id="620910"/>
    <lineage>
        <taxon>Bacteria</taxon>
        <taxon>Bacillati</taxon>
        <taxon>Actinomycetota</taxon>
        <taxon>Actinomycetes</taxon>
        <taxon>Micrococcales</taxon>
        <taxon>Luteimicrobium</taxon>
    </lineage>
</organism>
<reference evidence="1 2" key="1">
    <citation type="submission" date="2017-11" db="EMBL/GenBank/DDBJ databases">
        <title>Genomic Encyclopedia of Archaeal and Bacterial Type Strains, Phase II (KMG-II): From Individual Species to Whole Genera.</title>
        <authorList>
            <person name="Goeker M."/>
        </authorList>
    </citation>
    <scope>NUCLEOTIDE SEQUENCE [LARGE SCALE GENOMIC DNA]</scope>
    <source>
        <strain evidence="1 2">DSM 22413</strain>
    </source>
</reference>
<protein>
    <submittedName>
        <fullName evidence="1">Uncharacterized protein</fullName>
    </submittedName>
</protein>
<dbReference type="AlphaFoldDB" id="A0A2M8WWC9"/>
<name>A0A2M8WWC9_9MICO</name>
<gene>
    <name evidence="1" type="ORF">CLV34_0107</name>
</gene>
<evidence type="ECO:0000313" key="2">
    <source>
        <dbReference type="Proteomes" id="UP000231586"/>
    </source>
</evidence>
<evidence type="ECO:0000313" key="1">
    <source>
        <dbReference type="EMBL" id="PJI95232.1"/>
    </source>
</evidence>
<sequence length="131" mass="14166">MPRTAGTRTMIDALLGRFGRTRTPEDDLADLESGESLRVVVYVPRGKRSAWHGGMATLHRDHLKGPILRAVGPAPRRVTAVTEVEGKFPDSAQFRELRGTGPDGEWRVAVPEVDVPVVRRAIDSTAGADAG</sequence>